<accession>A0A1I7XQV4</accession>
<name>A0A1I7XQV4_HETBA</name>
<dbReference type="AlphaFoldDB" id="A0A1I7XQV4"/>
<proteinExistence type="predicted"/>
<protein>
    <submittedName>
        <fullName evidence="2">Uncharacterized protein</fullName>
    </submittedName>
</protein>
<sequence length="428" mass="48141">MQLSWIVIYLHNFQISAVICNKPIFSQTSSFPTLSDSSDDGSTITPIAMELNFGPTTMITHVKPASAPIITDVKSLPIINGNIESRNSTKKGREKSLIDLRHSINSVHNKCIDEITRSFGDDLDEMLPFIDCGSRKNSREELHQIKHSCLRLKPHEPKPELRSVSVPSMRDEKISQRIKEEYKREERKIVQKSSLQEIRNGSVKRKVTDAISLPSRSTHIRANGRVECNIPQILKNSKKTKNNVDLINGEDFSLSDSVRVCKNQLWKRVTTGWKTRPSRQLVKKATKQMRREHKATVTLAVVLVTHATVTPSMLAITLPISPTTKQKSSSSVSSHLHNLNHQILHGARPIPDTLIHIPTMTPIARFKSNPYARSSPTIKGIAVTPASLITTQSTSLSSKMTINAINQESVPAKQWMPWYYARKKLVLF</sequence>
<dbReference type="WBParaSite" id="Hba_19913">
    <property type="protein sequence ID" value="Hba_19913"/>
    <property type="gene ID" value="Hba_19913"/>
</dbReference>
<keyword evidence="1" id="KW-1185">Reference proteome</keyword>
<evidence type="ECO:0000313" key="2">
    <source>
        <dbReference type="WBParaSite" id="Hba_19913"/>
    </source>
</evidence>
<evidence type="ECO:0000313" key="1">
    <source>
        <dbReference type="Proteomes" id="UP000095283"/>
    </source>
</evidence>
<organism evidence="1 2">
    <name type="scientific">Heterorhabditis bacteriophora</name>
    <name type="common">Entomopathogenic nematode worm</name>
    <dbReference type="NCBI Taxonomy" id="37862"/>
    <lineage>
        <taxon>Eukaryota</taxon>
        <taxon>Metazoa</taxon>
        <taxon>Ecdysozoa</taxon>
        <taxon>Nematoda</taxon>
        <taxon>Chromadorea</taxon>
        <taxon>Rhabditida</taxon>
        <taxon>Rhabditina</taxon>
        <taxon>Rhabditomorpha</taxon>
        <taxon>Strongyloidea</taxon>
        <taxon>Heterorhabditidae</taxon>
        <taxon>Heterorhabditis</taxon>
    </lineage>
</organism>
<reference evidence="2" key="1">
    <citation type="submission" date="2016-11" db="UniProtKB">
        <authorList>
            <consortium name="WormBaseParasite"/>
        </authorList>
    </citation>
    <scope>IDENTIFICATION</scope>
</reference>
<dbReference type="Proteomes" id="UP000095283">
    <property type="component" value="Unplaced"/>
</dbReference>